<reference evidence="1 2" key="1">
    <citation type="submission" date="2016-04" db="EMBL/GenBank/DDBJ databases">
        <title>Genome analyses suggest a sexual origin of heterokaryosis in a supposedly ancient asexual fungus.</title>
        <authorList>
            <person name="Ropars J."/>
            <person name="Sedzielewska K."/>
            <person name="Noel J."/>
            <person name="Charron P."/>
            <person name="Farinelli L."/>
            <person name="Marton T."/>
            <person name="Kruger M."/>
            <person name="Pelin A."/>
            <person name="Brachmann A."/>
            <person name="Corradi N."/>
        </authorList>
    </citation>
    <scope>NUCLEOTIDE SEQUENCE [LARGE SCALE GENOMIC DNA]</scope>
    <source>
        <strain evidence="1 2">A5</strain>
    </source>
</reference>
<evidence type="ECO:0000313" key="1">
    <source>
        <dbReference type="EMBL" id="PKC14710.1"/>
    </source>
</evidence>
<name>A0A2N0Q6K1_9GLOM</name>
<sequence>MKKQNELTSYIKKEFINHNKKNKYYILIDNINSYINKILNYSDALCEKTKISQSELTIYG</sequence>
<protein>
    <submittedName>
        <fullName evidence="1">Uncharacterized protein</fullName>
    </submittedName>
</protein>
<dbReference type="Proteomes" id="UP000232722">
    <property type="component" value="Unassembled WGS sequence"/>
</dbReference>
<gene>
    <name evidence="1" type="ORF">RhiirA5_409065</name>
</gene>
<reference evidence="1 2" key="2">
    <citation type="submission" date="2017-09" db="EMBL/GenBank/DDBJ databases">
        <title>Extensive intraspecific genome diversity in a model arbuscular mycorrhizal fungus.</title>
        <authorList>
            <person name="Chen E.C."/>
            <person name="Morin E."/>
            <person name="Beaudet D."/>
            <person name="Noel J."/>
            <person name="Ndikumana S."/>
            <person name="Charron P."/>
            <person name="St-Onge C."/>
            <person name="Giorgi J."/>
            <person name="Grigoriev I.V."/>
            <person name="Roux C."/>
            <person name="Martin F.M."/>
            <person name="Corradi N."/>
        </authorList>
    </citation>
    <scope>NUCLEOTIDE SEQUENCE [LARGE SCALE GENOMIC DNA]</scope>
    <source>
        <strain evidence="1 2">A5</strain>
    </source>
</reference>
<comment type="caution">
    <text evidence="1">The sequence shown here is derived from an EMBL/GenBank/DDBJ whole genome shotgun (WGS) entry which is preliminary data.</text>
</comment>
<evidence type="ECO:0000313" key="2">
    <source>
        <dbReference type="Proteomes" id="UP000232722"/>
    </source>
</evidence>
<organism evidence="1 2">
    <name type="scientific">Rhizophagus irregularis</name>
    <dbReference type="NCBI Taxonomy" id="588596"/>
    <lineage>
        <taxon>Eukaryota</taxon>
        <taxon>Fungi</taxon>
        <taxon>Fungi incertae sedis</taxon>
        <taxon>Mucoromycota</taxon>
        <taxon>Glomeromycotina</taxon>
        <taxon>Glomeromycetes</taxon>
        <taxon>Glomerales</taxon>
        <taxon>Glomeraceae</taxon>
        <taxon>Rhizophagus</taxon>
    </lineage>
</organism>
<proteinExistence type="predicted"/>
<accession>A0A2N0Q6K1</accession>
<dbReference type="AlphaFoldDB" id="A0A2N0Q6K1"/>
<dbReference type="EMBL" id="LLXJ01000121">
    <property type="protein sequence ID" value="PKC14710.1"/>
    <property type="molecule type" value="Genomic_DNA"/>
</dbReference>